<evidence type="ECO:0000256" key="3">
    <source>
        <dbReference type="ARBA" id="ARBA00022840"/>
    </source>
</evidence>
<dbReference type="PROSITE" id="PS50893">
    <property type="entry name" value="ABC_TRANSPORTER_2"/>
    <property type="match status" value="1"/>
</dbReference>
<accession>A0A538TLA4</accession>
<feature type="domain" description="ABC transporter" evidence="4">
    <location>
        <begin position="6"/>
        <end position="242"/>
    </location>
</feature>
<evidence type="ECO:0000313" key="5">
    <source>
        <dbReference type="EMBL" id="TMQ64419.1"/>
    </source>
</evidence>
<dbReference type="GO" id="GO:0016887">
    <property type="term" value="F:ATP hydrolysis activity"/>
    <property type="evidence" value="ECO:0007669"/>
    <property type="project" value="InterPro"/>
</dbReference>
<protein>
    <submittedName>
        <fullName evidence="5">ATP-binding cassette domain-containing protein</fullName>
    </submittedName>
</protein>
<dbReference type="PANTHER" id="PTHR43023:SF6">
    <property type="entry name" value="INTERMEMBRANE PHOSPHOLIPID TRANSPORT SYSTEM ATP-BINDING PROTEIN MLAF"/>
    <property type="match status" value="1"/>
</dbReference>
<dbReference type="Gene3D" id="3.40.50.300">
    <property type="entry name" value="P-loop containing nucleotide triphosphate hydrolases"/>
    <property type="match status" value="1"/>
</dbReference>
<name>A0A538TLA4_UNCEI</name>
<comment type="caution">
    <text evidence="5">The sequence shown here is derived from an EMBL/GenBank/DDBJ whole genome shotgun (WGS) entry which is preliminary data.</text>
</comment>
<evidence type="ECO:0000313" key="6">
    <source>
        <dbReference type="Proteomes" id="UP000317691"/>
    </source>
</evidence>
<evidence type="ECO:0000259" key="4">
    <source>
        <dbReference type="PROSITE" id="PS50893"/>
    </source>
</evidence>
<dbReference type="PANTHER" id="PTHR43023">
    <property type="entry name" value="PROTEIN TRIGALACTOSYLDIACYLGLYCEROL 3, CHLOROPLASTIC"/>
    <property type="match status" value="1"/>
</dbReference>
<evidence type="ECO:0000256" key="1">
    <source>
        <dbReference type="ARBA" id="ARBA00022448"/>
    </source>
</evidence>
<organism evidence="5 6">
    <name type="scientific">Eiseniibacteriota bacterium</name>
    <dbReference type="NCBI Taxonomy" id="2212470"/>
    <lineage>
        <taxon>Bacteria</taxon>
        <taxon>Candidatus Eiseniibacteriota</taxon>
    </lineage>
</organism>
<dbReference type="Pfam" id="PF00005">
    <property type="entry name" value="ABC_tran"/>
    <property type="match status" value="1"/>
</dbReference>
<reference evidence="5 6" key="1">
    <citation type="journal article" date="2019" name="Nat. Microbiol.">
        <title>Mediterranean grassland soil C-N compound turnover is dependent on rainfall and depth, and is mediated by genomically divergent microorganisms.</title>
        <authorList>
            <person name="Diamond S."/>
            <person name="Andeer P.F."/>
            <person name="Li Z."/>
            <person name="Crits-Christoph A."/>
            <person name="Burstein D."/>
            <person name="Anantharaman K."/>
            <person name="Lane K.R."/>
            <person name="Thomas B.C."/>
            <person name="Pan C."/>
            <person name="Northen T.R."/>
            <person name="Banfield J.F."/>
        </authorList>
    </citation>
    <scope>NUCLEOTIDE SEQUENCE [LARGE SCALE GENOMIC DNA]</scope>
    <source>
        <strain evidence="5">WS_9</strain>
    </source>
</reference>
<dbReference type="InterPro" id="IPR027417">
    <property type="entry name" value="P-loop_NTPase"/>
</dbReference>
<sequence>MPEPAIRFDGVRKRLGTKDVLRGVDLSVPRGECLVVIGRSGSGKSVLLKHVIGLLLPDDGIVLVNGVDVASLDEAELLGLREDMGMLFQSGALFDSMTVGENVGLALREHTPLGEPQIEMIVGEKLALVGLKGTEDLRPSSLSGGMKKRAALARALAMNPKIMLYDEPTTGLDPITADVINRLIRRLQERLGMTSIVVTHDMRSAYHVADHIAMLHEGRIHAIGTPAEIQATRDPVVRQFIEGTSEGPLLPT</sequence>
<dbReference type="GO" id="GO:0005524">
    <property type="term" value="F:ATP binding"/>
    <property type="evidence" value="ECO:0007669"/>
    <property type="project" value="UniProtKB-KW"/>
</dbReference>
<dbReference type="InterPro" id="IPR017871">
    <property type="entry name" value="ABC_transporter-like_CS"/>
</dbReference>
<proteinExistence type="predicted"/>
<keyword evidence="3 5" id="KW-0067">ATP-binding</keyword>
<dbReference type="EMBL" id="VBOZ01000021">
    <property type="protein sequence ID" value="TMQ64419.1"/>
    <property type="molecule type" value="Genomic_DNA"/>
</dbReference>
<dbReference type="InterPro" id="IPR003593">
    <property type="entry name" value="AAA+_ATPase"/>
</dbReference>
<dbReference type="SMART" id="SM00382">
    <property type="entry name" value="AAA"/>
    <property type="match status" value="1"/>
</dbReference>
<dbReference type="AlphaFoldDB" id="A0A538TLA4"/>
<keyword evidence="1" id="KW-0813">Transport</keyword>
<evidence type="ECO:0000256" key="2">
    <source>
        <dbReference type="ARBA" id="ARBA00022741"/>
    </source>
</evidence>
<dbReference type="SUPFAM" id="SSF52540">
    <property type="entry name" value="P-loop containing nucleoside triphosphate hydrolases"/>
    <property type="match status" value="1"/>
</dbReference>
<keyword evidence="2" id="KW-0547">Nucleotide-binding</keyword>
<dbReference type="Proteomes" id="UP000317691">
    <property type="component" value="Unassembled WGS sequence"/>
</dbReference>
<dbReference type="InterPro" id="IPR003439">
    <property type="entry name" value="ABC_transporter-like_ATP-bd"/>
</dbReference>
<dbReference type="PROSITE" id="PS00211">
    <property type="entry name" value="ABC_TRANSPORTER_1"/>
    <property type="match status" value="1"/>
</dbReference>
<gene>
    <name evidence="5" type="ORF">E6K79_07655</name>
</gene>